<dbReference type="SMART" id="SM00389">
    <property type="entry name" value="HOX"/>
    <property type="match status" value="1"/>
</dbReference>
<dbReference type="PANTHER" id="PTHR24332">
    <property type="entry name" value="HOMEOBOX PROTEIN CDX"/>
    <property type="match status" value="1"/>
</dbReference>
<dbReference type="Pfam" id="PF04731">
    <property type="entry name" value="Caudal_act"/>
    <property type="match status" value="1"/>
</dbReference>
<dbReference type="PANTHER" id="PTHR24332:SF16">
    <property type="entry name" value="HOMEOBOX PROTEIN CDX-1"/>
    <property type="match status" value="1"/>
</dbReference>
<keyword evidence="5 7" id="KW-0371">Homeobox</keyword>
<evidence type="ECO:0000256" key="6">
    <source>
        <dbReference type="ARBA" id="ARBA00023242"/>
    </source>
</evidence>
<protein>
    <recommendedName>
        <fullName evidence="10">Homeobox domain-containing protein</fullName>
    </recommendedName>
</protein>
<feature type="region of interest" description="Disordered" evidence="9">
    <location>
        <begin position="203"/>
        <end position="231"/>
    </location>
</feature>
<dbReference type="InterPro" id="IPR047152">
    <property type="entry name" value="Caudal_homeobox"/>
</dbReference>
<evidence type="ECO:0000313" key="12">
    <source>
        <dbReference type="Proteomes" id="UP001591681"/>
    </source>
</evidence>
<evidence type="ECO:0000313" key="11">
    <source>
        <dbReference type="EMBL" id="KAL2088695.1"/>
    </source>
</evidence>
<organism evidence="11 12">
    <name type="scientific">Coilia grayii</name>
    <name type="common">Gray's grenadier anchovy</name>
    <dbReference type="NCBI Taxonomy" id="363190"/>
    <lineage>
        <taxon>Eukaryota</taxon>
        <taxon>Metazoa</taxon>
        <taxon>Chordata</taxon>
        <taxon>Craniata</taxon>
        <taxon>Vertebrata</taxon>
        <taxon>Euteleostomi</taxon>
        <taxon>Actinopterygii</taxon>
        <taxon>Neopterygii</taxon>
        <taxon>Teleostei</taxon>
        <taxon>Clupei</taxon>
        <taxon>Clupeiformes</taxon>
        <taxon>Clupeoidei</taxon>
        <taxon>Engraulidae</taxon>
        <taxon>Coilinae</taxon>
        <taxon>Coilia</taxon>
    </lineage>
</organism>
<dbReference type="InterPro" id="IPR009057">
    <property type="entry name" value="Homeodomain-like_sf"/>
</dbReference>
<dbReference type="PROSITE" id="PS50071">
    <property type="entry name" value="HOMEOBOX_2"/>
    <property type="match status" value="1"/>
</dbReference>
<keyword evidence="6 7" id="KW-0539">Nucleus</keyword>
<sequence>MYVTCLDSGTRGTASGHPNFNFNYPNFLPAPPSQYTDYSPYHHIPPIPGDLNDGNVSAGAWISTYTPREDWSAYGPTTARYLSSSSHAGSVSLNPTDVAPILPPEQSLVQSVVTASTARCASPHAQGSDDYHWLRRNTGVAAGKTRTKDKYRVVYSEHQRVELEKEYRCSRYISIRRKAQLALALSLSERQVKIWFQNRRAKERKLSKRRLQPPPPPPPLPTPASPDLGNHASAISMATSISSSSSTGLLTNTIAMSIKEDF</sequence>
<dbReference type="GO" id="GO:0003677">
    <property type="term" value="F:DNA binding"/>
    <property type="evidence" value="ECO:0007669"/>
    <property type="project" value="UniProtKB-UniRule"/>
</dbReference>
<accession>A0ABD1JPU1</accession>
<keyword evidence="3" id="KW-0217">Developmental protein</keyword>
<dbReference type="AlphaFoldDB" id="A0ABD1JPU1"/>
<dbReference type="PRINTS" id="PR00024">
    <property type="entry name" value="HOMEOBOX"/>
</dbReference>
<evidence type="ECO:0000256" key="1">
    <source>
        <dbReference type="ARBA" id="ARBA00004123"/>
    </source>
</evidence>
<keyword evidence="4 7" id="KW-0238">DNA-binding</keyword>
<comment type="subcellular location">
    <subcellularLocation>
        <location evidence="1 7 8">Nucleus</location>
    </subcellularLocation>
</comment>
<evidence type="ECO:0000256" key="2">
    <source>
        <dbReference type="ARBA" id="ARBA00010341"/>
    </source>
</evidence>
<keyword evidence="12" id="KW-1185">Reference proteome</keyword>
<evidence type="ECO:0000256" key="4">
    <source>
        <dbReference type="ARBA" id="ARBA00023125"/>
    </source>
</evidence>
<dbReference type="GO" id="GO:0006357">
    <property type="term" value="P:regulation of transcription by RNA polymerase II"/>
    <property type="evidence" value="ECO:0007669"/>
    <property type="project" value="UniProtKB-ARBA"/>
</dbReference>
<feature type="DNA-binding region" description="Homeobox" evidence="7">
    <location>
        <begin position="148"/>
        <end position="207"/>
    </location>
</feature>
<comment type="caution">
    <text evidence="11">The sequence shown here is derived from an EMBL/GenBank/DDBJ whole genome shotgun (WGS) entry which is preliminary data.</text>
</comment>
<dbReference type="PROSITE" id="PS00027">
    <property type="entry name" value="HOMEOBOX_1"/>
    <property type="match status" value="1"/>
</dbReference>
<dbReference type="InterPro" id="IPR006820">
    <property type="entry name" value="Caudal_activation_dom"/>
</dbReference>
<dbReference type="FunFam" id="1.10.10.60:FF:000574">
    <property type="entry name" value="Homeobox protein CHOX-CAD2"/>
    <property type="match status" value="1"/>
</dbReference>
<proteinExistence type="inferred from homology"/>
<gene>
    <name evidence="11" type="ORF">ACEWY4_015594</name>
</gene>
<evidence type="ECO:0000256" key="9">
    <source>
        <dbReference type="SAM" id="MobiDB-lite"/>
    </source>
</evidence>
<dbReference type="SUPFAM" id="SSF46689">
    <property type="entry name" value="Homeodomain-like"/>
    <property type="match status" value="1"/>
</dbReference>
<reference evidence="11 12" key="1">
    <citation type="submission" date="2024-09" db="EMBL/GenBank/DDBJ databases">
        <title>A chromosome-level genome assembly of Gray's grenadier anchovy, Coilia grayii.</title>
        <authorList>
            <person name="Fu Z."/>
        </authorList>
    </citation>
    <scope>NUCLEOTIDE SEQUENCE [LARGE SCALE GENOMIC DNA]</scope>
    <source>
        <strain evidence="11">G4</strain>
        <tissue evidence="11">Muscle</tissue>
    </source>
</reference>
<name>A0ABD1JPU1_9TELE</name>
<dbReference type="InterPro" id="IPR017970">
    <property type="entry name" value="Homeobox_CS"/>
</dbReference>
<comment type="similarity">
    <text evidence="2">Belongs to the Caudal homeobox family.</text>
</comment>
<dbReference type="EMBL" id="JBHFQA010000013">
    <property type="protein sequence ID" value="KAL2088695.1"/>
    <property type="molecule type" value="Genomic_DNA"/>
</dbReference>
<evidence type="ECO:0000256" key="8">
    <source>
        <dbReference type="RuleBase" id="RU000682"/>
    </source>
</evidence>
<dbReference type="Gene3D" id="1.10.10.60">
    <property type="entry name" value="Homeodomain-like"/>
    <property type="match status" value="1"/>
</dbReference>
<evidence type="ECO:0000256" key="5">
    <source>
        <dbReference type="ARBA" id="ARBA00023155"/>
    </source>
</evidence>
<dbReference type="InterPro" id="IPR001356">
    <property type="entry name" value="HD"/>
</dbReference>
<dbReference type="Proteomes" id="UP001591681">
    <property type="component" value="Unassembled WGS sequence"/>
</dbReference>
<feature type="domain" description="Homeobox" evidence="10">
    <location>
        <begin position="146"/>
        <end position="206"/>
    </location>
</feature>
<dbReference type="GO" id="GO:0005634">
    <property type="term" value="C:nucleus"/>
    <property type="evidence" value="ECO:0007669"/>
    <property type="project" value="UniProtKB-SubCell"/>
</dbReference>
<evidence type="ECO:0000256" key="3">
    <source>
        <dbReference type="ARBA" id="ARBA00022473"/>
    </source>
</evidence>
<dbReference type="InterPro" id="IPR020479">
    <property type="entry name" value="HD_metazoa"/>
</dbReference>
<evidence type="ECO:0000256" key="7">
    <source>
        <dbReference type="PROSITE-ProRule" id="PRU00108"/>
    </source>
</evidence>
<evidence type="ECO:0000259" key="10">
    <source>
        <dbReference type="PROSITE" id="PS50071"/>
    </source>
</evidence>
<dbReference type="Pfam" id="PF00046">
    <property type="entry name" value="Homeodomain"/>
    <property type="match status" value="1"/>
</dbReference>
<feature type="compositionally biased region" description="Pro residues" evidence="9">
    <location>
        <begin position="212"/>
        <end position="224"/>
    </location>
</feature>
<dbReference type="CDD" id="cd00086">
    <property type="entry name" value="homeodomain"/>
    <property type="match status" value="1"/>
</dbReference>